<dbReference type="EMBL" id="SHKY01000001">
    <property type="protein sequence ID" value="RZU54083.1"/>
    <property type="molecule type" value="Genomic_DNA"/>
</dbReference>
<dbReference type="GO" id="GO:0018104">
    <property type="term" value="P:peptidoglycan-protein cross-linking"/>
    <property type="evidence" value="ECO:0007669"/>
    <property type="project" value="TreeGrafter"/>
</dbReference>
<dbReference type="AlphaFoldDB" id="A0A4Q7ZTZ0"/>
<dbReference type="UniPathway" id="UPA00219"/>
<keyword evidence="10" id="KW-1185">Reference proteome</keyword>
<dbReference type="InterPro" id="IPR005490">
    <property type="entry name" value="LD_TPept_cat_dom"/>
</dbReference>
<sequence length="259" mass="27380">MTLRLREVDRTAASTAVRPAPSTARPGQQPALPARAAPADLPVIDYRSVPGGFPPDPTPQSTAALTEGLRPRARLAVYDAPGGRPRAFLPPSISGVPVTVPILMRRGGWVAVLLPSINRTMGWLPAGRWAVQPLRDHLILRRRTHELTWLRDGALVARWTVTTGSPATPTPLGRSFVLGRSTPGGAVYGGLDALVLGSVPDDRHAVPPALRGAHTGIHSWHRGGSFGKSVSNGCIRVPKSGQRRLLSAIAPGTPVSVVD</sequence>
<dbReference type="GO" id="GO:0008360">
    <property type="term" value="P:regulation of cell shape"/>
    <property type="evidence" value="ECO:0007669"/>
    <property type="project" value="UniProtKB-UniRule"/>
</dbReference>
<dbReference type="InterPro" id="IPR038063">
    <property type="entry name" value="Transpep_catalytic_dom"/>
</dbReference>
<dbReference type="Proteomes" id="UP000292564">
    <property type="component" value="Unassembled WGS sequence"/>
</dbReference>
<dbReference type="Gene3D" id="2.40.440.10">
    <property type="entry name" value="L,D-transpeptidase catalytic domain-like"/>
    <property type="match status" value="1"/>
</dbReference>
<evidence type="ECO:0000256" key="6">
    <source>
        <dbReference type="PROSITE-ProRule" id="PRU01373"/>
    </source>
</evidence>
<dbReference type="GO" id="GO:0071972">
    <property type="term" value="F:peptidoglycan L,D-transpeptidase activity"/>
    <property type="evidence" value="ECO:0007669"/>
    <property type="project" value="TreeGrafter"/>
</dbReference>
<gene>
    <name evidence="9" type="ORF">EV385_6022</name>
</gene>
<comment type="caution">
    <text evidence="9">The sequence shown here is derived from an EMBL/GenBank/DDBJ whole genome shotgun (WGS) entry which is preliminary data.</text>
</comment>
<evidence type="ECO:0000256" key="1">
    <source>
        <dbReference type="ARBA" id="ARBA00004752"/>
    </source>
</evidence>
<feature type="compositionally biased region" description="Low complexity" evidence="7">
    <location>
        <begin position="24"/>
        <end position="34"/>
    </location>
</feature>
<evidence type="ECO:0000256" key="4">
    <source>
        <dbReference type="ARBA" id="ARBA00022984"/>
    </source>
</evidence>
<evidence type="ECO:0000256" key="3">
    <source>
        <dbReference type="ARBA" id="ARBA00022960"/>
    </source>
</evidence>
<dbReference type="InterPro" id="IPR050979">
    <property type="entry name" value="LD-transpeptidase"/>
</dbReference>
<feature type="compositionally biased region" description="Basic and acidic residues" evidence="7">
    <location>
        <begin position="1"/>
        <end position="10"/>
    </location>
</feature>
<evidence type="ECO:0000256" key="5">
    <source>
        <dbReference type="ARBA" id="ARBA00023316"/>
    </source>
</evidence>
<accession>A0A4Q7ZTZ0</accession>
<keyword evidence="5 6" id="KW-0961">Cell wall biogenesis/degradation</keyword>
<feature type="domain" description="L,D-TPase catalytic" evidence="8">
    <location>
        <begin position="136"/>
        <end position="258"/>
    </location>
</feature>
<reference evidence="9 10" key="1">
    <citation type="submission" date="2019-02" db="EMBL/GenBank/DDBJ databases">
        <title>Sequencing the genomes of 1000 actinobacteria strains.</title>
        <authorList>
            <person name="Klenk H.-P."/>
        </authorList>
    </citation>
    <scope>NUCLEOTIDE SEQUENCE [LARGE SCALE GENOMIC DNA]</scope>
    <source>
        <strain evidence="9 10">DSM 45162</strain>
    </source>
</reference>
<dbReference type="GO" id="GO:0071555">
    <property type="term" value="P:cell wall organization"/>
    <property type="evidence" value="ECO:0007669"/>
    <property type="project" value="UniProtKB-UniRule"/>
</dbReference>
<protein>
    <submittedName>
        <fullName evidence="9">L,D-transpeptidase-like protein</fullName>
    </submittedName>
</protein>
<dbReference type="GO" id="GO:0005576">
    <property type="term" value="C:extracellular region"/>
    <property type="evidence" value="ECO:0007669"/>
    <property type="project" value="TreeGrafter"/>
</dbReference>
<dbReference type="GO" id="GO:0016740">
    <property type="term" value="F:transferase activity"/>
    <property type="evidence" value="ECO:0007669"/>
    <property type="project" value="UniProtKB-KW"/>
</dbReference>
<dbReference type="SUPFAM" id="SSF141523">
    <property type="entry name" value="L,D-transpeptidase catalytic domain-like"/>
    <property type="match status" value="1"/>
</dbReference>
<evidence type="ECO:0000259" key="8">
    <source>
        <dbReference type="PROSITE" id="PS52029"/>
    </source>
</evidence>
<keyword evidence="2" id="KW-0808">Transferase</keyword>
<dbReference type="PROSITE" id="PS52029">
    <property type="entry name" value="LD_TPASE"/>
    <property type="match status" value="1"/>
</dbReference>
<feature type="region of interest" description="Disordered" evidence="7">
    <location>
        <begin position="1"/>
        <end position="34"/>
    </location>
</feature>
<evidence type="ECO:0000256" key="2">
    <source>
        <dbReference type="ARBA" id="ARBA00022679"/>
    </source>
</evidence>
<comment type="pathway">
    <text evidence="1 6">Cell wall biogenesis; peptidoglycan biosynthesis.</text>
</comment>
<evidence type="ECO:0000256" key="7">
    <source>
        <dbReference type="SAM" id="MobiDB-lite"/>
    </source>
</evidence>
<evidence type="ECO:0000313" key="9">
    <source>
        <dbReference type="EMBL" id="RZU54083.1"/>
    </source>
</evidence>
<name>A0A4Q7ZTZ0_9ACTN</name>
<feature type="active site" description="Nucleophile" evidence="6">
    <location>
        <position position="234"/>
    </location>
</feature>
<dbReference type="Pfam" id="PF03734">
    <property type="entry name" value="YkuD"/>
    <property type="match status" value="1"/>
</dbReference>
<evidence type="ECO:0000313" key="10">
    <source>
        <dbReference type="Proteomes" id="UP000292564"/>
    </source>
</evidence>
<organism evidence="9 10">
    <name type="scientific">Krasilnikovia cinnamomea</name>
    <dbReference type="NCBI Taxonomy" id="349313"/>
    <lineage>
        <taxon>Bacteria</taxon>
        <taxon>Bacillati</taxon>
        <taxon>Actinomycetota</taxon>
        <taxon>Actinomycetes</taxon>
        <taxon>Micromonosporales</taxon>
        <taxon>Micromonosporaceae</taxon>
        <taxon>Krasilnikovia</taxon>
    </lineage>
</organism>
<proteinExistence type="predicted"/>
<keyword evidence="4 6" id="KW-0573">Peptidoglycan synthesis</keyword>
<dbReference type="CDD" id="cd16913">
    <property type="entry name" value="YkuD_like"/>
    <property type="match status" value="1"/>
</dbReference>
<dbReference type="PANTHER" id="PTHR30582">
    <property type="entry name" value="L,D-TRANSPEPTIDASE"/>
    <property type="match status" value="1"/>
</dbReference>
<keyword evidence="3 6" id="KW-0133">Cell shape</keyword>
<feature type="active site" description="Proton donor/acceptor" evidence="6">
    <location>
        <position position="218"/>
    </location>
</feature>